<dbReference type="EMBL" id="QOQW01000031">
    <property type="protein sequence ID" value="RCK77890.1"/>
    <property type="molecule type" value="Genomic_DNA"/>
</dbReference>
<gene>
    <name evidence="2" type="ORF">OZSIB_2049</name>
</gene>
<dbReference type="SUPFAM" id="SSF55469">
    <property type="entry name" value="FMN-dependent nitroreductase-like"/>
    <property type="match status" value="1"/>
</dbReference>
<feature type="domain" description="Nitroreductase" evidence="1">
    <location>
        <begin position="47"/>
        <end position="222"/>
    </location>
</feature>
<evidence type="ECO:0000313" key="2">
    <source>
        <dbReference type="EMBL" id="RCK77890.1"/>
    </source>
</evidence>
<dbReference type="AlphaFoldDB" id="A0A367ZIN8"/>
<evidence type="ECO:0000259" key="1">
    <source>
        <dbReference type="Pfam" id="PF00881"/>
    </source>
</evidence>
<comment type="caution">
    <text evidence="2">The sequence shown here is derived from an EMBL/GenBank/DDBJ whole genome shotgun (WGS) entry which is preliminary data.</text>
</comment>
<name>A0A367ZIN8_9BACT</name>
<dbReference type="Proteomes" id="UP000252355">
    <property type="component" value="Unassembled WGS sequence"/>
</dbReference>
<proteinExistence type="predicted"/>
<dbReference type="InterPro" id="IPR052544">
    <property type="entry name" value="Bacteriocin_Proc_Enz"/>
</dbReference>
<accession>A0A367ZIN8</accession>
<sequence>MLFGLAAWGVGLLRGGGLTAVQAEGSTIIELPPPAREGGPGLYSVLSKRRTARALADDGISLADLGQLLWATQGLTSPHGFRTAPSAGALFPLELYVVVSRSPSLTPGTYRYEPQGHRLHRLGEPAPRPELAMAAYGQPWVAEGALLFVIAGVQSRTAVKYGERAFQYVCLEAGHAAQNLLLAAAGLDLATGLVGAFSDKRVKSLMGLPDDHTPLYLIPVGKPAAR</sequence>
<dbReference type="Pfam" id="PF00881">
    <property type="entry name" value="Nitroreductase"/>
    <property type="match status" value="1"/>
</dbReference>
<dbReference type="InterPro" id="IPR000415">
    <property type="entry name" value="Nitroreductase-like"/>
</dbReference>
<dbReference type="CDD" id="cd02142">
    <property type="entry name" value="McbC_SagB-like_oxidoreductase"/>
    <property type="match status" value="1"/>
</dbReference>
<dbReference type="PANTHER" id="PTHR43745">
    <property type="entry name" value="NITROREDUCTASE MJ1384-RELATED"/>
    <property type="match status" value="1"/>
</dbReference>
<dbReference type="PANTHER" id="PTHR43745:SF2">
    <property type="entry name" value="NITROREDUCTASE MJ1384-RELATED"/>
    <property type="match status" value="1"/>
</dbReference>
<protein>
    <recommendedName>
        <fullName evidence="1">Nitroreductase domain-containing protein</fullName>
    </recommendedName>
</protein>
<evidence type="ECO:0000313" key="3">
    <source>
        <dbReference type="Proteomes" id="UP000252355"/>
    </source>
</evidence>
<organism evidence="2 3">
    <name type="scientific">Candidatus Ozemobacter sibiricus</name>
    <dbReference type="NCBI Taxonomy" id="2268124"/>
    <lineage>
        <taxon>Bacteria</taxon>
        <taxon>Candidatus Ozemobacteria</taxon>
        <taxon>Candidatus Ozemobacterales</taxon>
        <taxon>Candidatus Ozemobacteraceae</taxon>
        <taxon>Candidatus Ozemobacter</taxon>
    </lineage>
</organism>
<reference evidence="2 3" key="1">
    <citation type="submission" date="2018-05" db="EMBL/GenBank/DDBJ databases">
        <title>A metagenomic window into the 2 km-deep terrestrial subsurface aquifer revealed taxonomically and functionally diverse microbial community comprising novel uncultured bacterial lineages.</title>
        <authorList>
            <person name="Kadnikov V.V."/>
            <person name="Mardanov A.V."/>
            <person name="Beletsky A.V."/>
            <person name="Banks D."/>
            <person name="Pimenov N.V."/>
            <person name="Frank Y.A."/>
            <person name="Karnachuk O.V."/>
            <person name="Ravin N.V."/>
        </authorList>
    </citation>
    <scope>NUCLEOTIDE SEQUENCE [LARGE SCALE GENOMIC DNA]</scope>
    <source>
        <strain evidence="2">BY5</strain>
    </source>
</reference>
<dbReference type="Gene3D" id="3.40.109.10">
    <property type="entry name" value="NADH Oxidase"/>
    <property type="match status" value="1"/>
</dbReference>
<dbReference type="NCBIfam" id="TIGR03605">
    <property type="entry name" value="antibiot_sagB"/>
    <property type="match status" value="1"/>
</dbReference>
<dbReference type="InterPro" id="IPR020051">
    <property type="entry name" value="SagB-type_dehydrogenase"/>
</dbReference>
<dbReference type="GO" id="GO:0016491">
    <property type="term" value="F:oxidoreductase activity"/>
    <property type="evidence" value="ECO:0007669"/>
    <property type="project" value="InterPro"/>
</dbReference>
<dbReference type="InterPro" id="IPR029479">
    <property type="entry name" value="Nitroreductase"/>
</dbReference>